<dbReference type="RefSeq" id="WP_309794414.1">
    <property type="nucleotide sequence ID" value="NZ_JAVDPW010000004.1"/>
</dbReference>
<dbReference type="SUPFAM" id="SSF46785">
    <property type="entry name" value="Winged helix' DNA-binding domain"/>
    <property type="match status" value="1"/>
</dbReference>
<name>A0ABU1JN18_9PROT</name>
<dbReference type="InterPro" id="IPR036388">
    <property type="entry name" value="WH-like_DNA-bd_sf"/>
</dbReference>
<sequence>MQYAQLRAFHAVAEHGGFSRAAEALHLTQPAISDQVRRLEQEFGVTLFYRRARTVEPTPLGRRLFNVTRQFFAFERDARDILTSAGTLISGSLTLAADAPDLAVKLIAAFRERYPGILVNLMIANAQECMERVLNYEADAAVTAALLVDGRLVSQVLRREPIVAIVPRNHLWVGRAAVTLAEFAGQPVIFRESRSVTQRLLEEDLTRHGLQVDPAMLVEGREALEEAVANALGIGVITRAEFNGDPRIVPIPLADSQAEMVEALVRLGDRPPSRLVMALFETSRAPA</sequence>
<dbReference type="InterPro" id="IPR005119">
    <property type="entry name" value="LysR_subst-bd"/>
</dbReference>
<dbReference type="InterPro" id="IPR050950">
    <property type="entry name" value="HTH-type_LysR_regulators"/>
</dbReference>
<dbReference type="PROSITE" id="PS50931">
    <property type="entry name" value="HTH_LYSR"/>
    <property type="match status" value="1"/>
</dbReference>
<dbReference type="PRINTS" id="PR00039">
    <property type="entry name" value="HTHLYSR"/>
</dbReference>
<dbReference type="EMBL" id="JAVDPW010000004">
    <property type="protein sequence ID" value="MDR6290015.1"/>
    <property type="molecule type" value="Genomic_DNA"/>
</dbReference>
<evidence type="ECO:0000313" key="7">
    <source>
        <dbReference type="Proteomes" id="UP001262410"/>
    </source>
</evidence>
<keyword evidence="7" id="KW-1185">Reference proteome</keyword>
<protein>
    <submittedName>
        <fullName evidence="6">Aminoethylphosphonate catabolism LysR family transcriptional regulator</fullName>
    </submittedName>
</protein>
<feature type="domain" description="HTH lysR-type" evidence="5">
    <location>
        <begin position="1"/>
        <end position="58"/>
    </location>
</feature>
<dbReference type="Gene3D" id="1.10.10.10">
    <property type="entry name" value="Winged helix-like DNA-binding domain superfamily/Winged helix DNA-binding domain"/>
    <property type="match status" value="1"/>
</dbReference>
<evidence type="ECO:0000256" key="1">
    <source>
        <dbReference type="ARBA" id="ARBA00009437"/>
    </source>
</evidence>
<evidence type="ECO:0000256" key="2">
    <source>
        <dbReference type="ARBA" id="ARBA00023015"/>
    </source>
</evidence>
<keyword evidence="2" id="KW-0805">Transcription regulation</keyword>
<proteinExistence type="inferred from homology"/>
<dbReference type="Pfam" id="PF03466">
    <property type="entry name" value="LysR_substrate"/>
    <property type="match status" value="1"/>
</dbReference>
<gene>
    <name evidence="6" type="ORF">E9232_002536</name>
</gene>
<dbReference type="CDD" id="cd05466">
    <property type="entry name" value="PBP2_LTTR_substrate"/>
    <property type="match status" value="1"/>
</dbReference>
<keyword evidence="3" id="KW-0238">DNA-binding</keyword>
<evidence type="ECO:0000256" key="3">
    <source>
        <dbReference type="ARBA" id="ARBA00023125"/>
    </source>
</evidence>
<organism evidence="6 7">
    <name type="scientific">Inquilinus ginsengisoli</name>
    <dbReference type="NCBI Taxonomy" id="363840"/>
    <lineage>
        <taxon>Bacteria</taxon>
        <taxon>Pseudomonadati</taxon>
        <taxon>Pseudomonadota</taxon>
        <taxon>Alphaproteobacteria</taxon>
        <taxon>Rhodospirillales</taxon>
        <taxon>Rhodospirillaceae</taxon>
        <taxon>Inquilinus</taxon>
    </lineage>
</organism>
<comment type="caution">
    <text evidence="6">The sequence shown here is derived from an EMBL/GenBank/DDBJ whole genome shotgun (WGS) entry which is preliminary data.</text>
</comment>
<evidence type="ECO:0000256" key="4">
    <source>
        <dbReference type="ARBA" id="ARBA00023163"/>
    </source>
</evidence>
<comment type="similarity">
    <text evidence="1">Belongs to the LysR transcriptional regulatory family.</text>
</comment>
<dbReference type="InterPro" id="IPR036390">
    <property type="entry name" value="WH_DNA-bd_sf"/>
</dbReference>
<dbReference type="InterPro" id="IPR000847">
    <property type="entry name" value="LysR_HTH_N"/>
</dbReference>
<dbReference type="Pfam" id="PF00126">
    <property type="entry name" value="HTH_1"/>
    <property type="match status" value="1"/>
</dbReference>
<reference evidence="6 7" key="1">
    <citation type="submission" date="2023-07" db="EMBL/GenBank/DDBJ databases">
        <title>Sorghum-associated microbial communities from plants grown in Nebraska, USA.</title>
        <authorList>
            <person name="Schachtman D."/>
        </authorList>
    </citation>
    <scope>NUCLEOTIDE SEQUENCE [LARGE SCALE GENOMIC DNA]</scope>
    <source>
        <strain evidence="6 7">584</strain>
    </source>
</reference>
<dbReference type="SUPFAM" id="SSF53850">
    <property type="entry name" value="Periplasmic binding protein-like II"/>
    <property type="match status" value="1"/>
</dbReference>
<dbReference type="Gene3D" id="3.40.190.290">
    <property type="match status" value="1"/>
</dbReference>
<dbReference type="Proteomes" id="UP001262410">
    <property type="component" value="Unassembled WGS sequence"/>
</dbReference>
<keyword evidence="4" id="KW-0804">Transcription</keyword>
<evidence type="ECO:0000259" key="5">
    <source>
        <dbReference type="PROSITE" id="PS50931"/>
    </source>
</evidence>
<accession>A0ABU1JN18</accession>
<evidence type="ECO:0000313" key="6">
    <source>
        <dbReference type="EMBL" id="MDR6290015.1"/>
    </source>
</evidence>
<dbReference type="PANTHER" id="PTHR30419">
    <property type="entry name" value="HTH-TYPE TRANSCRIPTIONAL REGULATOR YBHD"/>
    <property type="match status" value="1"/>
</dbReference>